<keyword evidence="2" id="KW-1185">Reference proteome</keyword>
<proteinExistence type="predicted"/>
<name>A0ACD1FQX2_MYCFR</name>
<keyword evidence="1" id="KW-0614">Plasmid</keyword>
<gene>
    <name evidence="1" type="ORF">K6L26_30545</name>
</gene>
<dbReference type="Proteomes" id="UP000825598">
    <property type="component" value="Plasmid unnamed1"/>
</dbReference>
<reference evidence="1" key="1">
    <citation type="submission" date="2021-07" db="EMBL/GenBank/DDBJ databases">
        <title>Complete Genome Sequences of Mycobacterium farcinogenes Isolated from Clinical Specimens from Patients in Thailand.</title>
        <authorList>
            <person name="Sodsai P."/>
        </authorList>
    </citation>
    <scope>NUCLEOTIDE SEQUENCE</scope>
    <source>
        <strain evidence="1">BKK/CU-MFGFA-001</strain>
    </source>
</reference>
<sequence length="351" mass="37248">MAVATGARLSTTSEGLWLTAALCGISRLPRALKVRPTDGIEGADLSSHPGIAVLQEAGVYGNGAVDADVAQWVMTLGRPDIEVTVEVNVPAAPSDRLLGPPPVFTATADLAAISKGGDAAIEAYAQLLEWRKQQPPQRIATLCCRDGSWVSAARVWSSADESSAESDDQSTGELDEVPSAESDDQSTGELDEVVVTPLGRKPVGTSILELLGSTGPAEFRGLSVNSRVLDSIVSQWQHDPDGNNLVAQLVDELEISAEQARIIEAVGDQSAARATIGACEYHFDGPRTAQKAMLVTDTIYGRVLVSGDTGFDDQEWTMLTPGTEARIQSALDEVLSSLPCGSEWLHYRRHS</sequence>
<organism evidence="1 2">
    <name type="scientific">Mycolicibacterium farcinogenes</name>
    <name type="common">Mycobacterium farcinogenes</name>
    <dbReference type="NCBI Taxonomy" id="1802"/>
    <lineage>
        <taxon>Bacteria</taxon>
        <taxon>Bacillati</taxon>
        <taxon>Actinomycetota</taxon>
        <taxon>Actinomycetes</taxon>
        <taxon>Mycobacteriales</taxon>
        <taxon>Mycobacteriaceae</taxon>
        <taxon>Mycolicibacterium</taxon>
    </lineage>
</organism>
<geneLocation type="plasmid" evidence="1 2">
    <name>unnamed1</name>
</geneLocation>
<evidence type="ECO:0000313" key="1">
    <source>
        <dbReference type="EMBL" id="QZH69473.1"/>
    </source>
</evidence>
<evidence type="ECO:0000313" key="2">
    <source>
        <dbReference type="Proteomes" id="UP000825598"/>
    </source>
</evidence>
<dbReference type="EMBL" id="CP081674">
    <property type="protein sequence ID" value="QZH69473.1"/>
    <property type="molecule type" value="Genomic_DNA"/>
</dbReference>
<protein>
    <submittedName>
        <fullName evidence="1">ESX secretion-associated protein EspG</fullName>
    </submittedName>
</protein>
<accession>A0ACD1FQX2</accession>